<dbReference type="InterPro" id="IPR027817">
    <property type="entry name" value="Costars_dom"/>
</dbReference>
<proteinExistence type="predicted"/>
<dbReference type="GO" id="GO:0003779">
    <property type="term" value="F:actin binding"/>
    <property type="evidence" value="ECO:0007669"/>
    <property type="project" value="InterPro"/>
</dbReference>
<dbReference type="InterPro" id="IPR026111">
    <property type="entry name" value="Abra"/>
</dbReference>
<reference evidence="3" key="1">
    <citation type="submission" date="2022-03" db="EMBL/GenBank/DDBJ databases">
        <authorList>
            <person name="Sayadi A."/>
        </authorList>
    </citation>
    <scope>NUCLEOTIDE SEQUENCE</scope>
</reference>
<dbReference type="Proteomes" id="UP001152888">
    <property type="component" value="Unassembled WGS sequence"/>
</dbReference>
<evidence type="ECO:0000259" key="2">
    <source>
        <dbReference type="SMART" id="SM01283"/>
    </source>
</evidence>
<name>A0A9P0KPE2_ACAOB</name>
<dbReference type="Pfam" id="PF14705">
    <property type="entry name" value="Costars"/>
    <property type="match status" value="1"/>
</dbReference>
<dbReference type="PANTHER" id="PTHR22739:SF7">
    <property type="entry name" value="EG:152A3.3 PROTEIN-RELATED"/>
    <property type="match status" value="1"/>
</dbReference>
<protein>
    <recommendedName>
        <fullName evidence="2">Costars domain-containing protein</fullName>
    </recommendedName>
</protein>
<dbReference type="Gene3D" id="1.10.10.1540">
    <property type="entry name" value="Costar domain"/>
    <property type="match status" value="1"/>
</dbReference>
<dbReference type="GO" id="GO:0030017">
    <property type="term" value="C:sarcomere"/>
    <property type="evidence" value="ECO:0007669"/>
    <property type="project" value="TreeGrafter"/>
</dbReference>
<dbReference type="GO" id="GO:0045944">
    <property type="term" value="P:positive regulation of transcription by RNA polymerase II"/>
    <property type="evidence" value="ECO:0007669"/>
    <property type="project" value="TreeGrafter"/>
</dbReference>
<comment type="caution">
    <text evidence="3">The sequence shown here is derived from an EMBL/GenBank/DDBJ whole genome shotgun (WGS) entry which is preliminary data.</text>
</comment>
<dbReference type="GO" id="GO:0035025">
    <property type="term" value="P:positive regulation of Rho protein signal transduction"/>
    <property type="evidence" value="ECO:0007669"/>
    <property type="project" value="InterPro"/>
</dbReference>
<keyword evidence="4" id="KW-1185">Reference proteome</keyword>
<dbReference type="FunFam" id="1.10.10.1540:FF:000003">
    <property type="entry name" value="Uncharacterized protein, isoform B"/>
    <property type="match status" value="1"/>
</dbReference>
<feature type="region of interest" description="Disordered" evidence="1">
    <location>
        <begin position="85"/>
        <end position="107"/>
    </location>
</feature>
<sequence>MNGYSCNSQHVIRNPNLSSSYKQRVRYSILESVKTQKLREENNEILINFEAYQKWRHDSPLKSKVALFNKVADKHVQGQAVNPFSNGQKAGSLAKPNISREDYGKPPKGSLSELRAFKATIHVSREMMELCDVINQCGERLFSEKEKPDDPRMVISFGELFAIYTAISDKVVGILLRARKYKFVDFEGECLFQRRDDHVPIILLRPIKEIRQILNDRINEAMKAIKESEAGENFS</sequence>
<organism evidence="3 4">
    <name type="scientific">Acanthoscelides obtectus</name>
    <name type="common">Bean weevil</name>
    <name type="synonym">Bruchus obtectus</name>
    <dbReference type="NCBI Taxonomy" id="200917"/>
    <lineage>
        <taxon>Eukaryota</taxon>
        <taxon>Metazoa</taxon>
        <taxon>Ecdysozoa</taxon>
        <taxon>Arthropoda</taxon>
        <taxon>Hexapoda</taxon>
        <taxon>Insecta</taxon>
        <taxon>Pterygota</taxon>
        <taxon>Neoptera</taxon>
        <taxon>Endopterygota</taxon>
        <taxon>Coleoptera</taxon>
        <taxon>Polyphaga</taxon>
        <taxon>Cucujiformia</taxon>
        <taxon>Chrysomeloidea</taxon>
        <taxon>Chrysomelidae</taxon>
        <taxon>Bruchinae</taxon>
        <taxon>Bruchini</taxon>
        <taxon>Acanthoscelides</taxon>
    </lineage>
</organism>
<dbReference type="InterPro" id="IPR038095">
    <property type="entry name" value="Costars_sf"/>
</dbReference>
<evidence type="ECO:0000313" key="4">
    <source>
        <dbReference type="Proteomes" id="UP001152888"/>
    </source>
</evidence>
<evidence type="ECO:0000256" key="1">
    <source>
        <dbReference type="SAM" id="MobiDB-lite"/>
    </source>
</evidence>
<dbReference type="OrthoDB" id="9871914at2759"/>
<dbReference type="SMART" id="SM01283">
    <property type="entry name" value="Costars"/>
    <property type="match status" value="1"/>
</dbReference>
<gene>
    <name evidence="3" type="ORF">ACAOBT_LOCUS14309</name>
</gene>
<dbReference type="EMBL" id="CAKOFQ010006905">
    <property type="protein sequence ID" value="CAH1981071.1"/>
    <property type="molecule type" value="Genomic_DNA"/>
</dbReference>
<dbReference type="AlphaFoldDB" id="A0A9P0KPE2"/>
<feature type="domain" description="Costars" evidence="2">
    <location>
        <begin position="121"/>
        <end position="204"/>
    </location>
</feature>
<dbReference type="PANTHER" id="PTHR22739">
    <property type="entry name" value="STRIATED MUSCLE ACTIVATOR OF RHO-DEPENDENT SIGNALING-RELATED"/>
    <property type="match status" value="1"/>
</dbReference>
<evidence type="ECO:0000313" key="3">
    <source>
        <dbReference type="EMBL" id="CAH1981071.1"/>
    </source>
</evidence>
<accession>A0A9P0KPE2</accession>